<dbReference type="AlphaFoldDB" id="A0A5N6XVH8"/>
<keyword evidence="5 11" id="KW-1133">Transmembrane helix</keyword>
<feature type="region of interest" description="Disordered" evidence="10">
    <location>
        <begin position="755"/>
        <end position="779"/>
    </location>
</feature>
<keyword evidence="8" id="KW-0675">Receptor</keyword>
<keyword evidence="3" id="KW-0589">Pheromone response</keyword>
<evidence type="ECO:0000256" key="3">
    <source>
        <dbReference type="ARBA" id="ARBA00022507"/>
    </source>
</evidence>
<dbReference type="GO" id="GO:0005886">
    <property type="term" value="C:plasma membrane"/>
    <property type="evidence" value="ECO:0007669"/>
    <property type="project" value="TreeGrafter"/>
</dbReference>
<name>A0A5N6XVH8_9EURO</name>
<evidence type="ECO:0000256" key="8">
    <source>
        <dbReference type="ARBA" id="ARBA00023170"/>
    </source>
</evidence>
<feature type="transmembrane region" description="Helical" evidence="11">
    <location>
        <begin position="663"/>
        <end position="683"/>
    </location>
</feature>
<feature type="transmembrane region" description="Helical" evidence="11">
    <location>
        <begin position="452"/>
        <end position="475"/>
    </location>
</feature>
<keyword evidence="4 11" id="KW-0812">Transmembrane</keyword>
<dbReference type="PANTHER" id="PTHR28097">
    <property type="entry name" value="PHEROMONE A FACTOR RECEPTOR"/>
    <property type="match status" value="1"/>
</dbReference>
<evidence type="ECO:0000256" key="1">
    <source>
        <dbReference type="ARBA" id="ARBA00004141"/>
    </source>
</evidence>
<evidence type="ECO:0000256" key="4">
    <source>
        <dbReference type="ARBA" id="ARBA00022692"/>
    </source>
</evidence>
<dbReference type="InterPro" id="IPR016169">
    <property type="entry name" value="FAD-bd_PCMH_sub2"/>
</dbReference>
<comment type="subcellular location">
    <subcellularLocation>
        <location evidence="1">Membrane</location>
        <topology evidence="1">Multi-pass membrane protein</topology>
    </subcellularLocation>
</comment>
<feature type="compositionally biased region" description="Polar residues" evidence="10">
    <location>
        <begin position="808"/>
        <end position="834"/>
    </location>
</feature>
<evidence type="ECO:0000256" key="6">
    <source>
        <dbReference type="ARBA" id="ARBA00023040"/>
    </source>
</evidence>
<protein>
    <recommendedName>
        <fullName evidence="13">Pheromone A receptor-domain-containing protein</fullName>
    </recommendedName>
</protein>
<dbReference type="OrthoDB" id="2874149at2759"/>
<feature type="region of interest" description="Disordered" evidence="10">
    <location>
        <begin position="799"/>
        <end position="836"/>
    </location>
</feature>
<dbReference type="EMBL" id="ML737197">
    <property type="protein sequence ID" value="KAE8336336.1"/>
    <property type="molecule type" value="Genomic_DNA"/>
</dbReference>
<feature type="transmembrane region" description="Helical" evidence="11">
    <location>
        <begin position="487"/>
        <end position="506"/>
    </location>
</feature>
<feature type="transmembrane region" description="Helical" evidence="11">
    <location>
        <begin position="608"/>
        <end position="635"/>
    </location>
</feature>
<accession>A0A5N6XVH8</accession>
<dbReference type="Pfam" id="PF02076">
    <property type="entry name" value="STE3"/>
    <property type="match status" value="1"/>
</dbReference>
<organism evidence="12">
    <name type="scientific">Aspergillus arachidicola</name>
    <dbReference type="NCBI Taxonomy" id="656916"/>
    <lineage>
        <taxon>Eukaryota</taxon>
        <taxon>Fungi</taxon>
        <taxon>Dikarya</taxon>
        <taxon>Ascomycota</taxon>
        <taxon>Pezizomycotina</taxon>
        <taxon>Eurotiomycetes</taxon>
        <taxon>Eurotiomycetidae</taxon>
        <taxon>Eurotiales</taxon>
        <taxon>Aspergillaceae</taxon>
        <taxon>Aspergillus</taxon>
        <taxon>Aspergillus subgen. Circumdati</taxon>
    </lineage>
</organism>
<keyword evidence="7 11" id="KW-0472">Membrane</keyword>
<dbReference type="CDD" id="cd14966">
    <property type="entry name" value="7tmD_STE3"/>
    <property type="match status" value="1"/>
</dbReference>
<dbReference type="GO" id="GO:0050660">
    <property type="term" value="F:flavin adenine dinucleotide binding"/>
    <property type="evidence" value="ECO:0007669"/>
    <property type="project" value="InterPro"/>
</dbReference>
<evidence type="ECO:0000256" key="7">
    <source>
        <dbReference type="ARBA" id="ARBA00023136"/>
    </source>
</evidence>
<reference evidence="12" key="1">
    <citation type="submission" date="2019-04" db="EMBL/GenBank/DDBJ databases">
        <title>Friends and foes A comparative genomics study of 23 Aspergillus species from section Flavi.</title>
        <authorList>
            <consortium name="DOE Joint Genome Institute"/>
            <person name="Kjaerbolling I."/>
            <person name="Vesth T."/>
            <person name="Frisvad J.C."/>
            <person name="Nybo J.L."/>
            <person name="Theobald S."/>
            <person name="Kildgaard S."/>
            <person name="Isbrandt T."/>
            <person name="Kuo A."/>
            <person name="Sato A."/>
            <person name="Lyhne E.K."/>
            <person name="Kogle M.E."/>
            <person name="Wiebenga A."/>
            <person name="Kun R.S."/>
            <person name="Lubbers R.J."/>
            <person name="Makela M.R."/>
            <person name="Barry K."/>
            <person name="Chovatia M."/>
            <person name="Clum A."/>
            <person name="Daum C."/>
            <person name="Haridas S."/>
            <person name="He G."/>
            <person name="LaButti K."/>
            <person name="Lipzen A."/>
            <person name="Mondo S."/>
            <person name="Riley R."/>
            <person name="Salamov A."/>
            <person name="Simmons B.A."/>
            <person name="Magnuson J.K."/>
            <person name="Henrissat B."/>
            <person name="Mortensen U.H."/>
            <person name="Larsen T.O."/>
            <person name="Devries R.P."/>
            <person name="Grigoriev I.V."/>
            <person name="Machida M."/>
            <person name="Baker S.E."/>
            <person name="Andersen M.R."/>
        </authorList>
    </citation>
    <scope>NUCLEOTIDE SEQUENCE</scope>
    <source>
        <strain evidence="12">CBS 117612</strain>
    </source>
</reference>
<dbReference type="InterPro" id="IPR001499">
    <property type="entry name" value="GPCR_STE3"/>
</dbReference>
<dbReference type="PANTHER" id="PTHR28097:SF1">
    <property type="entry name" value="PHEROMONE A FACTOR RECEPTOR"/>
    <property type="match status" value="1"/>
</dbReference>
<evidence type="ECO:0000256" key="5">
    <source>
        <dbReference type="ARBA" id="ARBA00022989"/>
    </source>
</evidence>
<dbReference type="PRINTS" id="PR00899">
    <property type="entry name" value="GPCRSTE3"/>
</dbReference>
<comment type="similarity">
    <text evidence="2">Belongs to the G-protein coupled receptor 4 family.</text>
</comment>
<evidence type="ECO:0000256" key="10">
    <source>
        <dbReference type="SAM" id="MobiDB-lite"/>
    </source>
</evidence>
<gene>
    <name evidence="12" type="ORF">BDV24DRAFT_178598</name>
</gene>
<sequence>MLVSAILPHGFIPPVVMVYPGITVGGGFAGTSGESSSYRHGFFDRTISWVEIVIGNGSILHASSNENSDLFFGAACSFGTLGIMTLLELQLVELPASPIVELTYFPISGIDEAIRKIEELTPNPTYQYLDGIMFTKTKGYQVQTFNRPTDPWFYMHAEDMVSSPSSLEKGTASKELIPLPDYLFRYDRGGFWVGKYAFEYFLFPQTKFMRWILDGISHTRVMYHAVHKSGLFKEYTIQDVAVPYTGAKDLINFLDDSFGKYPLWLCPVRTTTTHVSGLMAQQRDQPDPDRHDMMLSVGVWGPGPKGKKNFVDFNRKLEKVINTVGGQKWLYARTYYTEEEFWSIYDRDTMDGLRQKYHTSYLPSLYQKVKIQPEEVVRQRSWTSKLGGWVWSRWPISGVYELMHTFWHRDYLWSGVYLQWRRPIAKRTMHYPKDGKGVESRLADDVTRTAPYAQAVIIPSLSILCMLLTIPPLILHWKNKNFPVVSLICWLLCLNLFNIINAFIWPNDDMDNWWNGAGLCDVEVKVMIASYVAVPGNLLCIFRTLASMIDTRRAMLVPSKQQRWWNIGIDMLFCVIVPVVAMATHIVYQASRYILVGISGCVNSFDESWVSLILAWIWPLVICLIAGYYCSLVVYRLHRYRNQFGDILQASNSNLNKSRFMRLFLLSFIVLLAILPVQTYVVYKNIVLSLPWHSYSWRVAHGPHWNKIQKIPSGGDPFFDRWFPIASGFMLFILFGCGRDASRITCAENPAAANSIDRSSDDIEKGRVSSPKPQRGQNMSWLKHPWSFLHRPLHRSSTSSGERILSHPSLSAPSNTVSANAWAGSSQSRGSSDLTYMPGREAFIRVKHDISQESELRK</sequence>
<dbReference type="GO" id="GO:0004932">
    <property type="term" value="F:mating-type factor pheromone receptor activity"/>
    <property type="evidence" value="ECO:0007669"/>
    <property type="project" value="InterPro"/>
</dbReference>
<feature type="transmembrane region" description="Helical" evidence="11">
    <location>
        <begin position="526"/>
        <end position="546"/>
    </location>
</feature>
<proteinExistence type="inferred from homology"/>
<evidence type="ECO:0000313" key="12">
    <source>
        <dbReference type="EMBL" id="KAE8336336.1"/>
    </source>
</evidence>
<keyword evidence="6" id="KW-0297">G-protein coupled receptor</keyword>
<evidence type="ECO:0000256" key="2">
    <source>
        <dbReference type="ARBA" id="ARBA00011085"/>
    </source>
</evidence>
<feature type="transmembrane region" description="Helical" evidence="11">
    <location>
        <begin position="567"/>
        <end position="588"/>
    </location>
</feature>
<dbReference type="SUPFAM" id="SSF56176">
    <property type="entry name" value="FAD-binding/transporter-associated domain-like"/>
    <property type="match status" value="1"/>
</dbReference>
<keyword evidence="9" id="KW-0807">Transducer</keyword>
<evidence type="ECO:0000256" key="11">
    <source>
        <dbReference type="SAM" id="Phobius"/>
    </source>
</evidence>
<feature type="compositionally biased region" description="Basic and acidic residues" evidence="10">
    <location>
        <begin position="758"/>
        <end position="767"/>
    </location>
</feature>
<dbReference type="InterPro" id="IPR036318">
    <property type="entry name" value="FAD-bd_PCMH-like_sf"/>
</dbReference>
<evidence type="ECO:0000256" key="9">
    <source>
        <dbReference type="ARBA" id="ARBA00023224"/>
    </source>
</evidence>
<evidence type="ECO:0008006" key="13">
    <source>
        <dbReference type="Google" id="ProtNLM"/>
    </source>
</evidence>
<dbReference type="Gene3D" id="3.30.465.10">
    <property type="match status" value="1"/>
</dbReference>
<feature type="transmembrane region" description="Helical" evidence="11">
    <location>
        <begin position="722"/>
        <end position="738"/>
    </location>
</feature>
<dbReference type="GO" id="GO:0000750">
    <property type="term" value="P:pheromone-dependent signal transduction involved in conjugation with cellular fusion"/>
    <property type="evidence" value="ECO:0007669"/>
    <property type="project" value="TreeGrafter"/>
</dbReference>
<dbReference type="Proteomes" id="UP000325558">
    <property type="component" value="Unassembled WGS sequence"/>
</dbReference>